<evidence type="ECO:0000256" key="2">
    <source>
        <dbReference type="ARBA" id="ARBA00022630"/>
    </source>
</evidence>
<dbReference type="NCBIfam" id="TIGR01292">
    <property type="entry name" value="TRX_reduct"/>
    <property type="match status" value="1"/>
</dbReference>
<evidence type="ECO:0000256" key="6">
    <source>
        <dbReference type="ARBA" id="ARBA00023284"/>
    </source>
</evidence>
<comment type="subunit">
    <text evidence="7">Homodimer.</text>
</comment>
<sequence length="311" mass="33689">MDKEKQKIECDVLILGGGPAGLSAAIYCGRAKLKTVVLEEGVPGGQAATTYHIANYPGTSGVINGAELTNNMRKQAEYFQADIQSGVKVQEVNLISDKKVVKTENADYTSRAVIIATGAQPRKLQVEGADTFKSRGVHYCATCDGPFYQGKRVIVVGGGNSALQEAVFLTRFAEQVAIVHQFDHFQGSKVAQEEVFNNPKIKIRWNSTIRKIHGDDKVSQVTVYNSVTGQEETVETDAVFVYIGTEPKSELFKGQVDMDETGYIITDGEMRTKLPGVFAAGDIRKKEVRQAITAAGDGATAAVNAEKYLTN</sequence>
<evidence type="ECO:0000256" key="1">
    <source>
        <dbReference type="ARBA" id="ARBA00009333"/>
    </source>
</evidence>
<dbReference type="PANTHER" id="PTHR48105">
    <property type="entry name" value="THIOREDOXIN REDUCTASE 1-RELATED-RELATED"/>
    <property type="match status" value="1"/>
</dbReference>
<proteinExistence type="inferred from homology"/>
<reference evidence="11" key="1">
    <citation type="submission" date="2015-07" db="EMBL/GenBank/DDBJ databases">
        <title>Complete Genome of Thermincola ferriacetica strain Z-0001T.</title>
        <authorList>
            <person name="Lusk B."/>
            <person name="Badalamenti J.P."/>
            <person name="Parameswaran P."/>
            <person name="Bond D.R."/>
            <person name="Torres C.I."/>
        </authorList>
    </citation>
    <scope>NUCLEOTIDE SEQUENCE [LARGE SCALE GENOMIC DNA]</scope>
    <source>
        <strain evidence="11">Z-0001</strain>
    </source>
</reference>
<feature type="domain" description="FAD/NAD(P)-binding" evidence="9">
    <location>
        <begin position="11"/>
        <end position="298"/>
    </location>
</feature>
<dbReference type="GO" id="GO:0004791">
    <property type="term" value="F:thioredoxin-disulfide reductase (NADPH) activity"/>
    <property type="evidence" value="ECO:0007669"/>
    <property type="project" value="UniProtKB-UniRule"/>
</dbReference>
<dbReference type="InterPro" id="IPR005982">
    <property type="entry name" value="Thioredox_Rdtase"/>
</dbReference>
<keyword evidence="2 7" id="KW-0285">Flavoprotein</keyword>
<accession>A0A0L6W4R7</accession>
<dbReference type="Proteomes" id="UP000037175">
    <property type="component" value="Unassembled WGS sequence"/>
</dbReference>
<name>A0A0L6W4R7_9FIRM</name>
<dbReference type="RefSeq" id="WP_052216995.1">
    <property type="nucleotide sequence ID" value="NZ_LGTE01000003.1"/>
</dbReference>
<dbReference type="InterPro" id="IPR050097">
    <property type="entry name" value="Ferredoxin-NADP_redctase_2"/>
</dbReference>
<evidence type="ECO:0000313" key="11">
    <source>
        <dbReference type="Proteomes" id="UP000037175"/>
    </source>
</evidence>
<evidence type="ECO:0000256" key="5">
    <source>
        <dbReference type="ARBA" id="ARBA00023157"/>
    </source>
</evidence>
<keyword evidence="4 7" id="KW-0560">Oxidoreductase</keyword>
<dbReference type="EC" id="1.8.1.9" evidence="7"/>
<dbReference type="SUPFAM" id="SSF51905">
    <property type="entry name" value="FAD/NAD(P)-binding domain"/>
    <property type="match status" value="1"/>
</dbReference>
<evidence type="ECO:0000256" key="8">
    <source>
        <dbReference type="RuleBase" id="RU003881"/>
    </source>
</evidence>
<dbReference type="GO" id="GO:0005737">
    <property type="term" value="C:cytoplasm"/>
    <property type="evidence" value="ECO:0007669"/>
    <property type="project" value="InterPro"/>
</dbReference>
<comment type="catalytic activity">
    <reaction evidence="7">
        <text>[thioredoxin]-dithiol + NADP(+) = [thioredoxin]-disulfide + NADPH + H(+)</text>
        <dbReference type="Rhea" id="RHEA:20345"/>
        <dbReference type="Rhea" id="RHEA-COMP:10698"/>
        <dbReference type="Rhea" id="RHEA-COMP:10700"/>
        <dbReference type="ChEBI" id="CHEBI:15378"/>
        <dbReference type="ChEBI" id="CHEBI:29950"/>
        <dbReference type="ChEBI" id="CHEBI:50058"/>
        <dbReference type="ChEBI" id="CHEBI:57783"/>
        <dbReference type="ChEBI" id="CHEBI:58349"/>
        <dbReference type="EC" id="1.8.1.9"/>
    </reaction>
</comment>
<dbReference type="AlphaFoldDB" id="A0A0L6W4R7"/>
<protein>
    <recommendedName>
        <fullName evidence="7">Thioredoxin reductase</fullName>
        <ecNumber evidence="7">1.8.1.9</ecNumber>
    </recommendedName>
</protein>
<dbReference type="PATRIC" id="fig|281456.6.peg.745"/>
<dbReference type="PRINTS" id="PR00368">
    <property type="entry name" value="FADPNR"/>
</dbReference>
<evidence type="ECO:0000256" key="4">
    <source>
        <dbReference type="ARBA" id="ARBA00023002"/>
    </source>
</evidence>
<dbReference type="PRINTS" id="PR00469">
    <property type="entry name" value="PNDRDTASEII"/>
</dbReference>
<evidence type="ECO:0000259" key="9">
    <source>
        <dbReference type="Pfam" id="PF07992"/>
    </source>
</evidence>
<dbReference type="Pfam" id="PF07992">
    <property type="entry name" value="Pyr_redox_2"/>
    <property type="match status" value="1"/>
</dbReference>
<dbReference type="InterPro" id="IPR023753">
    <property type="entry name" value="FAD/NAD-binding_dom"/>
</dbReference>
<comment type="similarity">
    <text evidence="1 7">Belongs to the class-II pyridine nucleotide-disulfide oxidoreductase family.</text>
</comment>
<evidence type="ECO:0000256" key="3">
    <source>
        <dbReference type="ARBA" id="ARBA00022827"/>
    </source>
</evidence>
<keyword evidence="5" id="KW-1015">Disulfide bond</keyword>
<keyword evidence="8" id="KW-0521">NADP</keyword>
<keyword evidence="6 7" id="KW-0676">Redox-active center</keyword>
<comment type="caution">
    <text evidence="10">The sequence shown here is derived from an EMBL/GenBank/DDBJ whole genome shotgun (WGS) entry which is preliminary data.</text>
</comment>
<dbReference type="EMBL" id="LGTE01000003">
    <property type="protein sequence ID" value="KNZ70520.1"/>
    <property type="molecule type" value="Genomic_DNA"/>
</dbReference>
<dbReference type="PROSITE" id="PS00573">
    <property type="entry name" value="PYRIDINE_REDOX_2"/>
    <property type="match status" value="1"/>
</dbReference>
<dbReference type="Gene3D" id="3.50.50.60">
    <property type="entry name" value="FAD/NAD(P)-binding domain"/>
    <property type="match status" value="2"/>
</dbReference>
<comment type="cofactor">
    <cofactor evidence="8">
        <name>FAD</name>
        <dbReference type="ChEBI" id="CHEBI:57692"/>
    </cofactor>
    <text evidence="8">Binds 1 FAD per subunit.</text>
</comment>
<dbReference type="GO" id="GO:0019430">
    <property type="term" value="P:removal of superoxide radicals"/>
    <property type="evidence" value="ECO:0007669"/>
    <property type="project" value="UniProtKB-UniRule"/>
</dbReference>
<organism evidence="10 11">
    <name type="scientific">Thermincola ferriacetica</name>
    <dbReference type="NCBI Taxonomy" id="281456"/>
    <lineage>
        <taxon>Bacteria</taxon>
        <taxon>Bacillati</taxon>
        <taxon>Bacillota</taxon>
        <taxon>Clostridia</taxon>
        <taxon>Eubacteriales</taxon>
        <taxon>Thermincolaceae</taxon>
        <taxon>Thermincola</taxon>
    </lineage>
</organism>
<evidence type="ECO:0000313" key="10">
    <source>
        <dbReference type="EMBL" id="KNZ70520.1"/>
    </source>
</evidence>
<gene>
    <name evidence="10" type="ORF">Tfer_0702</name>
</gene>
<dbReference type="InterPro" id="IPR036188">
    <property type="entry name" value="FAD/NAD-bd_sf"/>
</dbReference>
<dbReference type="InterPro" id="IPR008255">
    <property type="entry name" value="Pyr_nucl-diS_OxRdtase_2_AS"/>
</dbReference>
<evidence type="ECO:0000256" key="7">
    <source>
        <dbReference type="RuleBase" id="RU003880"/>
    </source>
</evidence>
<keyword evidence="3 7" id="KW-0274">FAD</keyword>
<keyword evidence="11" id="KW-1185">Reference proteome</keyword>